<reference evidence="1 2" key="1">
    <citation type="submission" date="2019-03" db="EMBL/GenBank/DDBJ databases">
        <authorList>
            <person name="Che Y."/>
            <person name="Zhou L."/>
        </authorList>
    </citation>
    <scope>NUCLEOTIDE SEQUENCE [LARGE SCALE GENOMIC DNA]</scope>
    <source>
        <strain evidence="1 2">AIFJ1607</strain>
    </source>
</reference>
<dbReference type="EMBL" id="CP038145">
    <property type="protein sequence ID" value="QBQ63445.1"/>
    <property type="molecule type" value="Genomic_DNA"/>
</dbReference>
<dbReference type="SUPFAM" id="SSF54593">
    <property type="entry name" value="Glyoxalase/Bleomycin resistance protein/Dihydroxybiphenyl dioxygenase"/>
    <property type="match status" value="1"/>
</dbReference>
<gene>
    <name evidence="1" type="ORF">EXH44_03935</name>
</gene>
<dbReference type="PANTHER" id="PTHR37519">
    <property type="match status" value="1"/>
</dbReference>
<dbReference type="Gene3D" id="3.10.180.10">
    <property type="entry name" value="2,3-Dihydroxybiphenyl 1,2-Dioxygenase, domain 1"/>
    <property type="match status" value="1"/>
</dbReference>
<dbReference type="PANTHER" id="PTHR37519:SF1">
    <property type="entry name" value="DIHYDROXYBIPHENYL DIOXYGENASE DOMAIN-CONTAINING PROTEIN"/>
    <property type="match status" value="1"/>
</dbReference>
<dbReference type="InterPro" id="IPR029068">
    <property type="entry name" value="Glyas_Bleomycin-R_OHBP_Dase"/>
</dbReference>
<dbReference type="RefSeq" id="WP_162856364.1">
    <property type="nucleotide sequence ID" value="NZ_CP038145.1"/>
</dbReference>
<organism evidence="1 2">
    <name type="scientific">Actinobacillus indolicus</name>
    <dbReference type="NCBI Taxonomy" id="51049"/>
    <lineage>
        <taxon>Bacteria</taxon>
        <taxon>Pseudomonadati</taxon>
        <taxon>Pseudomonadota</taxon>
        <taxon>Gammaproteobacteria</taxon>
        <taxon>Pasteurellales</taxon>
        <taxon>Pasteurellaceae</taxon>
        <taxon>Actinobacillus</taxon>
    </lineage>
</organism>
<dbReference type="AlphaFoldDB" id="A0A4P7CHB8"/>
<name>A0A4P7CHB8_9PAST</name>
<dbReference type="NCBIfam" id="NF008680">
    <property type="entry name" value="PRK11700.1-3"/>
    <property type="match status" value="1"/>
</dbReference>
<dbReference type="KEGG" id="aio:EXH44_03935"/>
<protein>
    <submittedName>
        <fullName evidence="1">VOC family protein</fullName>
    </submittedName>
</protein>
<accession>A0A4P7CHB8</accession>
<keyword evidence="2" id="KW-1185">Reference proteome</keyword>
<dbReference type="Pfam" id="PF06185">
    <property type="entry name" value="YecM"/>
    <property type="match status" value="1"/>
</dbReference>
<proteinExistence type="predicted"/>
<evidence type="ECO:0000313" key="2">
    <source>
        <dbReference type="Proteomes" id="UP000294444"/>
    </source>
</evidence>
<dbReference type="GO" id="GO:0005829">
    <property type="term" value="C:cytosol"/>
    <property type="evidence" value="ECO:0007669"/>
    <property type="project" value="TreeGrafter"/>
</dbReference>
<dbReference type="InterPro" id="IPR010393">
    <property type="entry name" value="DUF991_YecM-like"/>
</dbReference>
<dbReference type="Proteomes" id="UP000294444">
    <property type="component" value="Chromosome"/>
</dbReference>
<evidence type="ECO:0000313" key="1">
    <source>
        <dbReference type="EMBL" id="QBQ63445.1"/>
    </source>
</evidence>
<sequence length="205" mass="23398">MILKNTDKCSEFANFFTNLTACFGDLAEFERKIVQIAGIAQIDLSQFQIDHLAVRMNSDEIAHQWKIMLLTGSTLLKESEVNGRPIGLFTLNQSVRFCGQVVSVIELPFPKGKTYPEEGWEHIEIVIPMQENESVEQWCKRVDEQFALQNNPELKIKISQPQVEGERLPNPSVSISLKNATYRNFCCLKLHPYDINTVVCSEYSL</sequence>